<protein>
    <submittedName>
        <fullName evidence="2">Uncharacterized protein</fullName>
    </submittedName>
</protein>
<dbReference type="RefSeq" id="WP_045253187.1">
    <property type="nucleotide sequence ID" value="NZ_CP031425.1"/>
</dbReference>
<comment type="caution">
    <text evidence="2">The sequence shown here is derived from an EMBL/GenBank/DDBJ whole genome shotgun (WGS) entry which is preliminary data.</text>
</comment>
<dbReference type="AlphaFoldDB" id="A0A0F0KTJ7"/>
<feature type="transmembrane region" description="Helical" evidence="1">
    <location>
        <begin position="106"/>
        <end position="128"/>
    </location>
</feature>
<name>A0A0F0KTJ7_9MICO</name>
<dbReference type="EMBL" id="JYIU01000033">
    <property type="protein sequence ID" value="KJL24183.1"/>
    <property type="molecule type" value="Genomic_DNA"/>
</dbReference>
<sequence length="134" mass="14116">MNALFGAAALIALLALGIATAIGLGLRPRPAPEYWASLVAWSVQLLAAMAAVFWVGFLGISTPACAPNCDGDLLGYNFQGFMIAAGIIQLASMVLIILLRRRPKVWVVPLAATGLIIVLAVVSSIIAYKAMLFF</sequence>
<evidence type="ECO:0000256" key="1">
    <source>
        <dbReference type="SAM" id="Phobius"/>
    </source>
</evidence>
<feature type="transmembrane region" description="Helical" evidence="1">
    <location>
        <begin position="6"/>
        <end position="26"/>
    </location>
</feature>
<dbReference type="KEGG" id="mfol:DXT68_12065"/>
<dbReference type="PATRIC" id="fig|104336.4.peg.785"/>
<keyword evidence="1" id="KW-0812">Transmembrane</keyword>
<feature type="transmembrane region" description="Helical" evidence="1">
    <location>
        <begin position="80"/>
        <end position="99"/>
    </location>
</feature>
<dbReference type="GeneID" id="94445130"/>
<dbReference type="Proteomes" id="UP000033572">
    <property type="component" value="Unassembled WGS sequence"/>
</dbReference>
<gene>
    <name evidence="2" type="ORF">RN50_00763</name>
</gene>
<evidence type="ECO:0000313" key="3">
    <source>
        <dbReference type="Proteomes" id="UP000033572"/>
    </source>
</evidence>
<accession>A0A0F0KTJ7</accession>
<proteinExistence type="predicted"/>
<reference evidence="2 3" key="1">
    <citation type="submission" date="2015-02" db="EMBL/GenBank/DDBJ databases">
        <title>Draft genome sequences of ten Microbacterium spp. with emphasis on heavy metal contaminated environments.</title>
        <authorList>
            <person name="Corretto E."/>
        </authorList>
    </citation>
    <scope>NUCLEOTIDE SEQUENCE [LARGE SCALE GENOMIC DNA]</scope>
    <source>
        <strain evidence="2 3">DSM 12966</strain>
    </source>
</reference>
<evidence type="ECO:0000313" key="2">
    <source>
        <dbReference type="EMBL" id="KJL24183.1"/>
    </source>
</evidence>
<feature type="transmembrane region" description="Helical" evidence="1">
    <location>
        <begin position="38"/>
        <end position="60"/>
    </location>
</feature>
<organism evidence="2 3">
    <name type="scientific">Microbacterium foliorum</name>
    <dbReference type="NCBI Taxonomy" id="104336"/>
    <lineage>
        <taxon>Bacteria</taxon>
        <taxon>Bacillati</taxon>
        <taxon>Actinomycetota</taxon>
        <taxon>Actinomycetes</taxon>
        <taxon>Micrococcales</taxon>
        <taxon>Microbacteriaceae</taxon>
        <taxon>Microbacterium</taxon>
    </lineage>
</organism>
<keyword evidence="1" id="KW-0472">Membrane</keyword>
<keyword evidence="3" id="KW-1185">Reference proteome</keyword>
<keyword evidence="1" id="KW-1133">Transmembrane helix</keyword>